<keyword evidence="3" id="KW-1185">Reference proteome</keyword>
<feature type="region of interest" description="Disordered" evidence="1">
    <location>
        <begin position="65"/>
        <end position="93"/>
    </location>
</feature>
<protein>
    <submittedName>
        <fullName evidence="2">Uncharacterized protein</fullName>
    </submittedName>
</protein>
<organism evidence="2 3">
    <name type="scientific">Naumovozyma dairenensis (strain ATCC 10597 / BCRC 20456 / CBS 421 / NBRC 0211 / NRRL Y-12639)</name>
    <name type="common">Saccharomyces dairenensis</name>
    <dbReference type="NCBI Taxonomy" id="1071378"/>
    <lineage>
        <taxon>Eukaryota</taxon>
        <taxon>Fungi</taxon>
        <taxon>Dikarya</taxon>
        <taxon>Ascomycota</taxon>
        <taxon>Saccharomycotina</taxon>
        <taxon>Saccharomycetes</taxon>
        <taxon>Saccharomycetales</taxon>
        <taxon>Saccharomycetaceae</taxon>
        <taxon>Naumovozyma</taxon>
    </lineage>
</organism>
<evidence type="ECO:0000313" key="2">
    <source>
        <dbReference type="EMBL" id="CCD25132.1"/>
    </source>
</evidence>
<dbReference type="RefSeq" id="XP_003670375.1">
    <property type="nucleotide sequence ID" value="XM_003670327.1"/>
</dbReference>
<sequence>MCLEDCIQKLSSDLFSGESSGWCSYLDIDDSKLFSAASSDASSDPSSAASSAASSGLYSNGTNMSSDLSSAASPDGTNMSPDGTNMSSDVSDVCSDAADPSTVFVGSSCFLEFPSPDFLGMSLIVRYMITCLGVFCSKRPAKKMKTIPKQKSNG</sequence>
<evidence type="ECO:0000256" key="1">
    <source>
        <dbReference type="SAM" id="MobiDB-lite"/>
    </source>
</evidence>
<name>G0WBL2_NAUDC</name>
<dbReference type="GeneID" id="11498710"/>
<proteinExistence type="predicted"/>
<feature type="compositionally biased region" description="Polar residues" evidence="1">
    <location>
        <begin position="65"/>
        <end position="86"/>
    </location>
</feature>
<dbReference type="AlphaFoldDB" id="G0WBL2"/>
<accession>G0WBL2</accession>
<dbReference type="EMBL" id="HE580271">
    <property type="protein sequence ID" value="CCD25132.1"/>
    <property type="molecule type" value="Genomic_DNA"/>
</dbReference>
<dbReference type="Proteomes" id="UP000000689">
    <property type="component" value="Chromosome 5"/>
</dbReference>
<dbReference type="KEGG" id="ndi:NDAI_0E03150"/>
<reference evidence="2 3" key="1">
    <citation type="journal article" date="2011" name="Proc. Natl. Acad. Sci. U.S.A.">
        <title>Evolutionary erosion of yeast sex chromosomes by mating-type switching accidents.</title>
        <authorList>
            <person name="Gordon J.L."/>
            <person name="Armisen D."/>
            <person name="Proux-Wera E."/>
            <person name="Oheigeartaigh S.S."/>
            <person name="Byrne K.P."/>
            <person name="Wolfe K.H."/>
        </authorList>
    </citation>
    <scope>NUCLEOTIDE SEQUENCE [LARGE SCALE GENOMIC DNA]</scope>
    <source>
        <strain evidence="3">ATCC 10597 / BCRC 20456 / CBS 421 / NBRC 0211 / NRRL Y-12639</strain>
    </source>
</reference>
<gene>
    <name evidence="2" type="primary">NDAI0E03150</name>
    <name evidence="2" type="ordered locus">NDAI_0E03150</name>
</gene>
<dbReference type="HOGENOM" id="CLU_1704707_0_0_1"/>
<evidence type="ECO:0000313" key="3">
    <source>
        <dbReference type="Proteomes" id="UP000000689"/>
    </source>
</evidence>